<dbReference type="RefSeq" id="WP_022234618.1">
    <property type="nucleotide sequence ID" value="NZ_JACOPS010000006.1"/>
</dbReference>
<organism evidence="1 2">
    <name type="scientific">Ruminococcus intestinalis</name>
    <dbReference type="NCBI Taxonomy" id="2763066"/>
    <lineage>
        <taxon>Bacteria</taxon>
        <taxon>Bacillati</taxon>
        <taxon>Bacillota</taxon>
        <taxon>Clostridia</taxon>
        <taxon>Eubacteriales</taxon>
        <taxon>Oscillospiraceae</taxon>
        <taxon>Ruminococcus</taxon>
    </lineage>
</organism>
<sequence length="59" mass="6814">MKDKDKYFVETENLAFPEIHTGKVKQISSEKPNADESVIYDTVAVPEIHIKKKKDKHSK</sequence>
<accession>A0ABR7HNC3</accession>
<comment type="caution">
    <text evidence="1">The sequence shown here is derived from an EMBL/GenBank/DDBJ whole genome shotgun (WGS) entry which is preliminary data.</text>
</comment>
<evidence type="ECO:0000313" key="1">
    <source>
        <dbReference type="EMBL" id="MBC5729036.1"/>
    </source>
</evidence>
<reference evidence="1 2" key="1">
    <citation type="submission" date="2020-08" db="EMBL/GenBank/DDBJ databases">
        <title>Genome public.</title>
        <authorList>
            <person name="Liu C."/>
            <person name="Sun Q."/>
        </authorList>
    </citation>
    <scope>NUCLEOTIDE SEQUENCE [LARGE SCALE GENOMIC DNA]</scope>
    <source>
        <strain evidence="1 2">NSJ-71</strain>
    </source>
</reference>
<dbReference type="EMBL" id="JACOPS010000006">
    <property type="protein sequence ID" value="MBC5729036.1"/>
    <property type="molecule type" value="Genomic_DNA"/>
</dbReference>
<dbReference type="Proteomes" id="UP000636755">
    <property type="component" value="Unassembled WGS sequence"/>
</dbReference>
<keyword evidence="2" id="KW-1185">Reference proteome</keyword>
<proteinExistence type="predicted"/>
<protein>
    <submittedName>
        <fullName evidence="1">Uncharacterized protein</fullName>
    </submittedName>
</protein>
<evidence type="ECO:0000313" key="2">
    <source>
        <dbReference type="Proteomes" id="UP000636755"/>
    </source>
</evidence>
<gene>
    <name evidence="1" type="ORF">H8R91_10995</name>
</gene>
<name>A0ABR7HNC3_9FIRM</name>